<dbReference type="AlphaFoldDB" id="A0A5A5TKW6"/>
<proteinExistence type="predicted"/>
<protein>
    <recommendedName>
        <fullName evidence="3">Three-Cys-motif partner protein TcmP</fullName>
    </recommendedName>
</protein>
<reference evidence="1 2" key="1">
    <citation type="submission" date="2019-01" db="EMBL/GenBank/DDBJ databases">
        <title>Draft genome sequence of Dictyobacter sp. Uno17.</title>
        <authorList>
            <person name="Wang C.M."/>
            <person name="Zheng Y."/>
            <person name="Sakai Y."/>
            <person name="Abe K."/>
            <person name="Yokota A."/>
            <person name="Yabe S."/>
        </authorList>
    </citation>
    <scope>NUCLEOTIDE SEQUENCE [LARGE SCALE GENOMIC DNA]</scope>
    <source>
        <strain evidence="1 2">Uno17</strain>
    </source>
</reference>
<comment type="caution">
    <text evidence="1">The sequence shown here is derived from an EMBL/GenBank/DDBJ whole genome shotgun (WGS) entry which is preliminary data.</text>
</comment>
<evidence type="ECO:0008006" key="3">
    <source>
        <dbReference type="Google" id="ProtNLM"/>
    </source>
</evidence>
<accession>A0A5A5TKW6</accession>
<name>A0A5A5TKW6_9CHLR</name>
<dbReference type="InterPro" id="IPR031009">
    <property type="entry name" value="Tcm_partner"/>
</dbReference>
<gene>
    <name evidence="1" type="ORF">KDI_54520</name>
</gene>
<sequence>MATPKSTIWSMDKHTQAKHEILRAYLQAWLPIMMQTYDRVLIIDGFAGPGIYQGGEIGSPLIALDVLCKHTYKVVRQKAVRFLFIEKNRKRCDNLETLLQQQELPSSLQCDIVCGEFADILNQELHTLEMNNKPGGLRRKVLPVFAFIDPFGYSQTPMSTIVRLMQLQGCEILFTFMYEEINRFMTADYSTKQQQYDDLFGTHEWIHMINIATTAEEREHFICELYKKQLQDMGHVKYVRYFRMINRHNATDYFLFFGTNDLKGLEKMKDAMWTVDRDDGYAFSDRTNQQQPQLFENGPDYDRLKRLIMSRFHGMTVTIEDIDHYVLVETPFRIAGYRENVLKPMEASSEIKIVANGMKRNRYTYPRGISISFQVEKAMQTKQMKLW</sequence>
<evidence type="ECO:0000313" key="1">
    <source>
        <dbReference type="EMBL" id="GCF11888.1"/>
    </source>
</evidence>
<dbReference type="Proteomes" id="UP000322530">
    <property type="component" value="Unassembled WGS sequence"/>
</dbReference>
<dbReference type="NCBIfam" id="TIGR04474">
    <property type="entry name" value="tcm_partner"/>
    <property type="match status" value="1"/>
</dbReference>
<dbReference type="RefSeq" id="WP_172632499.1">
    <property type="nucleotide sequence ID" value="NZ_BIXY01000165.1"/>
</dbReference>
<keyword evidence="2" id="KW-1185">Reference proteome</keyword>
<organism evidence="1 2">
    <name type="scientific">Dictyobacter arantiisoli</name>
    <dbReference type="NCBI Taxonomy" id="2014874"/>
    <lineage>
        <taxon>Bacteria</taxon>
        <taxon>Bacillati</taxon>
        <taxon>Chloroflexota</taxon>
        <taxon>Ktedonobacteria</taxon>
        <taxon>Ktedonobacterales</taxon>
        <taxon>Dictyobacteraceae</taxon>
        <taxon>Dictyobacter</taxon>
    </lineage>
</organism>
<evidence type="ECO:0000313" key="2">
    <source>
        <dbReference type="Proteomes" id="UP000322530"/>
    </source>
</evidence>
<dbReference type="EMBL" id="BIXY01000165">
    <property type="protein sequence ID" value="GCF11888.1"/>
    <property type="molecule type" value="Genomic_DNA"/>
</dbReference>